<dbReference type="InterPro" id="IPR001647">
    <property type="entry name" value="HTH_TetR"/>
</dbReference>
<dbReference type="Gene3D" id="1.10.357.10">
    <property type="entry name" value="Tetracycline Repressor, domain 2"/>
    <property type="match status" value="1"/>
</dbReference>
<dbReference type="PROSITE" id="PS50977">
    <property type="entry name" value="HTH_TETR_2"/>
    <property type="match status" value="1"/>
</dbReference>
<evidence type="ECO:0000313" key="3">
    <source>
        <dbReference type="EMBL" id="MPL63994.1"/>
    </source>
</evidence>
<dbReference type="PRINTS" id="PR00455">
    <property type="entry name" value="HTHTETR"/>
</dbReference>
<dbReference type="GO" id="GO:0000976">
    <property type="term" value="F:transcription cis-regulatory region binding"/>
    <property type="evidence" value="ECO:0007669"/>
    <property type="project" value="TreeGrafter"/>
</dbReference>
<name>A0A644TAX8_9ZZZZ</name>
<reference evidence="3" key="1">
    <citation type="submission" date="2019-08" db="EMBL/GenBank/DDBJ databases">
        <authorList>
            <person name="Kucharzyk K."/>
            <person name="Murdoch R.W."/>
            <person name="Higgins S."/>
            <person name="Loffler F."/>
        </authorList>
    </citation>
    <scope>NUCLEOTIDE SEQUENCE</scope>
</reference>
<dbReference type="AlphaFoldDB" id="A0A644TAX8"/>
<protein>
    <recommendedName>
        <fullName evidence="2">HTH tetR-type domain-containing protein</fullName>
    </recommendedName>
</protein>
<accession>A0A644TAX8</accession>
<keyword evidence="1" id="KW-0238">DNA-binding</keyword>
<organism evidence="3">
    <name type="scientific">bioreactor metagenome</name>
    <dbReference type="NCBI Taxonomy" id="1076179"/>
    <lineage>
        <taxon>unclassified sequences</taxon>
        <taxon>metagenomes</taxon>
        <taxon>ecological metagenomes</taxon>
    </lineage>
</organism>
<dbReference type="SUPFAM" id="SSF46689">
    <property type="entry name" value="Homeodomain-like"/>
    <property type="match status" value="1"/>
</dbReference>
<dbReference type="EMBL" id="VSSQ01000023">
    <property type="protein sequence ID" value="MPL63994.1"/>
    <property type="molecule type" value="Genomic_DNA"/>
</dbReference>
<sequence length="209" mass="24450">MKSEKQMNEQEQSTEEKILEAASEVFTEKGFAGTRTRDIAEKAGINLALLNYYFRSKEKLFEQVMKIKVVLLFGKIFPILSNEKTSLEEKIDLASEKYFEILSKNPNLPLFVISEIQKKNSNITKIIPVNKIFENSVIIKQIKEKRPEINPLHYLVNFLAMTIFPFVAKPVFTAFELTNEDEYHQFISERRKLVPIWMKQLLEIKTENL</sequence>
<dbReference type="Pfam" id="PF00440">
    <property type="entry name" value="TetR_N"/>
    <property type="match status" value="1"/>
</dbReference>
<evidence type="ECO:0000256" key="1">
    <source>
        <dbReference type="ARBA" id="ARBA00023125"/>
    </source>
</evidence>
<proteinExistence type="predicted"/>
<dbReference type="InterPro" id="IPR050109">
    <property type="entry name" value="HTH-type_TetR-like_transc_reg"/>
</dbReference>
<dbReference type="PANTHER" id="PTHR30055:SF207">
    <property type="entry name" value="HTH-TYPE TRANSCRIPTIONAL REPRESSOR FATR"/>
    <property type="match status" value="1"/>
</dbReference>
<gene>
    <name evidence="3" type="ORF">SDC9_09642</name>
</gene>
<dbReference type="PANTHER" id="PTHR30055">
    <property type="entry name" value="HTH-TYPE TRANSCRIPTIONAL REGULATOR RUTR"/>
    <property type="match status" value="1"/>
</dbReference>
<dbReference type="InterPro" id="IPR009057">
    <property type="entry name" value="Homeodomain-like_sf"/>
</dbReference>
<comment type="caution">
    <text evidence="3">The sequence shown here is derived from an EMBL/GenBank/DDBJ whole genome shotgun (WGS) entry which is preliminary data.</text>
</comment>
<evidence type="ECO:0000259" key="2">
    <source>
        <dbReference type="PROSITE" id="PS50977"/>
    </source>
</evidence>
<feature type="domain" description="HTH tetR-type" evidence="2">
    <location>
        <begin position="12"/>
        <end position="72"/>
    </location>
</feature>
<dbReference type="GO" id="GO:0003700">
    <property type="term" value="F:DNA-binding transcription factor activity"/>
    <property type="evidence" value="ECO:0007669"/>
    <property type="project" value="TreeGrafter"/>
</dbReference>